<dbReference type="PANTHER" id="PTHR42847">
    <property type="entry name" value="ALKANESULFONATE MONOOXYGENASE"/>
    <property type="match status" value="1"/>
</dbReference>
<evidence type="ECO:0000256" key="4">
    <source>
        <dbReference type="ARBA" id="ARBA00023033"/>
    </source>
</evidence>
<gene>
    <name evidence="6" type="ORF">ACFOOT_07690</name>
</gene>
<evidence type="ECO:0000256" key="2">
    <source>
        <dbReference type="ARBA" id="ARBA00022643"/>
    </source>
</evidence>
<proteinExistence type="predicted"/>
<dbReference type="PANTHER" id="PTHR42847:SF4">
    <property type="entry name" value="ALKANESULFONATE MONOOXYGENASE-RELATED"/>
    <property type="match status" value="1"/>
</dbReference>
<sequence length="367" mass="39904">MVRGARSLARRTDAVTLKPCEISWFSALCDDDYEYLGQPDPKLQSSWEHCRNIVLGAEEGGFDNVLLPSGYALGIDTTAFAAAIAAQVRRIKLLMAVRVGELWPAQLARQIATIDQILGGRLTVNIISSDLPGETLDGAARYERTDEAIAILRTLLAGQPLDHQGRFWNLKLDAPRMLQQAPRVPALYFGGLSEPARETAAKGCDVYLMWPDRMDAVKDIVADMRARAARHGRTIRCGYRVHVVVRETESEARAAADRLLSKLDAAQGAAIRAKSLDSQSVGVQAQAALREASASDGYVEDNLWTGIGRARSGCGAAIVGDPDQVLAKLNAYRAAGIDAFVLSGYPHAREADLFARYVLPHIDHAPF</sequence>
<feature type="domain" description="Luciferase-like" evidence="5">
    <location>
        <begin position="40"/>
        <end position="338"/>
    </location>
</feature>
<evidence type="ECO:0000256" key="1">
    <source>
        <dbReference type="ARBA" id="ARBA00022630"/>
    </source>
</evidence>
<dbReference type="InterPro" id="IPR036661">
    <property type="entry name" value="Luciferase-like_sf"/>
</dbReference>
<dbReference type="EMBL" id="JBHRYE010000011">
    <property type="protein sequence ID" value="MFC3671302.1"/>
    <property type="molecule type" value="Genomic_DNA"/>
</dbReference>
<dbReference type="RefSeq" id="WP_191322562.1">
    <property type="nucleotide sequence ID" value="NZ_BMZP01000001.1"/>
</dbReference>
<evidence type="ECO:0000256" key="3">
    <source>
        <dbReference type="ARBA" id="ARBA00023002"/>
    </source>
</evidence>
<reference evidence="7" key="1">
    <citation type="journal article" date="2019" name="Int. J. Syst. Evol. Microbiol.">
        <title>The Global Catalogue of Microorganisms (GCM) 10K type strain sequencing project: providing services to taxonomists for standard genome sequencing and annotation.</title>
        <authorList>
            <consortium name="The Broad Institute Genomics Platform"/>
            <consortium name="The Broad Institute Genome Sequencing Center for Infectious Disease"/>
            <person name="Wu L."/>
            <person name="Ma J."/>
        </authorList>
    </citation>
    <scope>NUCLEOTIDE SEQUENCE [LARGE SCALE GENOMIC DNA]</scope>
    <source>
        <strain evidence="7">KCTC 42224</strain>
    </source>
</reference>
<dbReference type="Proteomes" id="UP001595683">
    <property type="component" value="Unassembled WGS sequence"/>
</dbReference>
<keyword evidence="1" id="KW-0285">Flavoprotein</keyword>
<protein>
    <submittedName>
        <fullName evidence="6">LLM class flavin-dependent oxidoreductase</fullName>
    </submittedName>
</protein>
<dbReference type="CDD" id="cd01094">
    <property type="entry name" value="Alkanesulfonate_monoxygenase"/>
    <property type="match status" value="1"/>
</dbReference>
<dbReference type="SUPFAM" id="SSF51679">
    <property type="entry name" value="Bacterial luciferase-like"/>
    <property type="match status" value="1"/>
</dbReference>
<dbReference type="InterPro" id="IPR011251">
    <property type="entry name" value="Luciferase-like_dom"/>
</dbReference>
<dbReference type="InterPro" id="IPR050172">
    <property type="entry name" value="SsuD_RutA_monooxygenase"/>
</dbReference>
<evidence type="ECO:0000313" key="7">
    <source>
        <dbReference type="Proteomes" id="UP001595683"/>
    </source>
</evidence>
<name>A0ABV7V2U8_9SPHN</name>
<keyword evidence="2" id="KW-0288">FMN</keyword>
<dbReference type="Gene3D" id="3.20.20.30">
    <property type="entry name" value="Luciferase-like domain"/>
    <property type="match status" value="1"/>
</dbReference>
<accession>A0ABV7V2U8</accession>
<keyword evidence="4" id="KW-0503">Monooxygenase</keyword>
<keyword evidence="3" id="KW-0560">Oxidoreductase</keyword>
<organism evidence="6 7">
    <name type="scientific">Novosphingobium pokkalii</name>
    <dbReference type="NCBI Taxonomy" id="1770194"/>
    <lineage>
        <taxon>Bacteria</taxon>
        <taxon>Pseudomonadati</taxon>
        <taxon>Pseudomonadota</taxon>
        <taxon>Alphaproteobacteria</taxon>
        <taxon>Sphingomonadales</taxon>
        <taxon>Sphingomonadaceae</taxon>
        <taxon>Novosphingobium</taxon>
    </lineage>
</organism>
<keyword evidence="7" id="KW-1185">Reference proteome</keyword>
<evidence type="ECO:0000259" key="5">
    <source>
        <dbReference type="Pfam" id="PF00296"/>
    </source>
</evidence>
<dbReference type="Pfam" id="PF00296">
    <property type="entry name" value="Bac_luciferase"/>
    <property type="match status" value="1"/>
</dbReference>
<evidence type="ECO:0000313" key="6">
    <source>
        <dbReference type="EMBL" id="MFC3671302.1"/>
    </source>
</evidence>
<comment type="caution">
    <text evidence="6">The sequence shown here is derived from an EMBL/GenBank/DDBJ whole genome shotgun (WGS) entry which is preliminary data.</text>
</comment>